<feature type="compositionally biased region" description="Basic residues" evidence="1">
    <location>
        <begin position="136"/>
        <end position="150"/>
    </location>
</feature>
<sequence>MLGGKGALARLTPRAIRSPLRTHYNYHHVPQLVRPRPVGTPARTHHRGARNRRHRQPGQRHCLHPPLHPSPRARHPFLRSPHPQPPNLHHHHPSLTRHAPPQAVPSSTSAQKVHLLRLDPKRSHRPRRTLPTSRDRKTHPRTKQTPHKPVRGLGRGRCGARVANHVHIIHS</sequence>
<proteinExistence type="predicted"/>
<organism evidence="2 3">
    <name type="scientific">Trichodelitschia bisporula</name>
    <dbReference type="NCBI Taxonomy" id="703511"/>
    <lineage>
        <taxon>Eukaryota</taxon>
        <taxon>Fungi</taxon>
        <taxon>Dikarya</taxon>
        <taxon>Ascomycota</taxon>
        <taxon>Pezizomycotina</taxon>
        <taxon>Dothideomycetes</taxon>
        <taxon>Dothideomycetes incertae sedis</taxon>
        <taxon>Phaeotrichales</taxon>
        <taxon>Phaeotrichaceae</taxon>
        <taxon>Trichodelitschia</taxon>
    </lineage>
</organism>
<protein>
    <submittedName>
        <fullName evidence="2">Uncharacterized protein</fullName>
    </submittedName>
</protein>
<feature type="compositionally biased region" description="Basic residues" evidence="1">
    <location>
        <begin position="43"/>
        <end position="63"/>
    </location>
</feature>
<evidence type="ECO:0000256" key="1">
    <source>
        <dbReference type="SAM" id="MobiDB-lite"/>
    </source>
</evidence>
<evidence type="ECO:0000313" key="3">
    <source>
        <dbReference type="Proteomes" id="UP000799640"/>
    </source>
</evidence>
<gene>
    <name evidence="2" type="ORF">EJ06DRAFT_88893</name>
</gene>
<evidence type="ECO:0000313" key="2">
    <source>
        <dbReference type="EMBL" id="KAF2398697.1"/>
    </source>
</evidence>
<feature type="region of interest" description="Disordered" evidence="1">
    <location>
        <begin position="27"/>
        <end position="156"/>
    </location>
</feature>
<accession>A0A6G1HS80</accession>
<keyword evidence="3" id="KW-1185">Reference proteome</keyword>
<name>A0A6G1HS80_9PEZI</name>
<dbReference type="EMBL" id="ML996699">
    <property type="protein sequence ID" value="KAF2398697.1"/>
    <property type="molecule type" value="Genomic_DNA"/>
</dbReference>
<dbReference type="AlphaFoldDB" id="A0A6G1HS80"/>
<reference evidence="2" key="1">
    <citation type="journal article" date="2020" name="Stud. Mycol.">
        <title>101 Dothideomycetes genomes: a test case for predicting lifestyles and emergence of pathogens.</title>
        <authorList>
            <person name="Haridas S."/>
            <person name="Albert R."/>
            <person name="Binder M."/>
            <person name="Bloem J."/>
            <person name="Labutti K."/>
            <person name="Salamov A."/>
            <person name="Andreopoulos B."/>
            <person name="Baker S."/>
            <person name="Barry K."/>
            <person name="Bills G."/>
            <person name="Bluhm B."/>
            <person name="Cannon C."/>
            <person name="Castanera R."/>
            <person name="Culley D."/>
            <person name="Daum C."/>
            <person name="Ezra D."/>
            <person name="Gonzalez J."/>
            <person name="Henrissat B."/>
            <person name="Kuo A."/>
            <person name="Liang C."/>
            <person name="Lipzen A."/>
            <person name="Lutzoni F."/>
            <person name="Magnuson J."/>
            <person name="Mondo S."/>
            <person name="Nolan M."/>
            <person name="Ohm R."/>
            <person name="Pangilinan J."/>
            <person name="Park H.-J."/>
            <person name="Ramirez L."/>
            <person name="Alfaro M."/>
            <person name="Sun H."/>
            <person name="Tritt A."/>
            <person name="Yoshinaga Y."/>
            <person name="Zwiers L.-H."/>
            <person name="Turgeon B."/>
            <person name="Goodwin S."/>
            <person name="Spatafora J."/>
            <person name="Crous P."/>
            <person name="Grigoriev I."/>
        </authorList>
    </citation>
    <scope>NUCLEOTIDE SEQUENCE</scope>
    <source>
        <strain evidence="2">CBS 262.69</strain>
    </source>
</reference>
<dbReference type="Proteomes" id="UP000799640">
    <property type="component" value="Unassembled WGS sequence"/>
</dbReference>